<dbReference type="SMART" id="SM00448">
    <property type="entry name" value="REC"/>
    <property type="match status" value="1"/>
</dbReference>
<dbReference type="GO" id="GO:0003677">
    <property type="term" value="F:DNA binding"/>
    <property type="evidence" value="ECO:0007669"/>
    <property type="project" value="UniProtKB-KW"/>
</dbReference>
<dbReference type="InterPro" id="IPR050595">
    <property type="entry name" value="Bact_response_regulator"/>
</dbReference>
<dbReference type="InterPro" id="IPR011006">
    <property type="entry name" value="CheY-like_superfamily"/>
</dbReference>
<name>I5B2V7_9BACT</name>
<proteinExistence type="predicted"/>
<reference evidence="4 5" key="2">
    <citation type="submission" date="2012-02" db="EMBL/GenBank/DDBJ databases">
        <title>Improved High-Quality Draft sequence of Desulfobacter postgatei 2ac9.</title>
        <authorList>
            <consortium name="US DOE Joint Genome Institute"/>
            <person name="Lucas S."/>
            <person name="Han J."/>
            <person name="Lapidus A."/>
            <person name="Cheng J.-F."/>
            <person name="Goodwin L."/>
            <person name="Pitluck S."/>
            <person name="Peters L."/>
            <person name="Ovchinnikova G."/>
            <person name="Held B."/>
            <person name="Detter J.C."/>
            <person name="Han C."/>
            <person name="Tapia R."/>
            <person name="Land M."/>
            <person name="Hauser L."/>
            <person name="Kyrpides N."/>
            <person name="Ivanova N."/>
            <person name="Pagani I."/>
            <person name="Orellana R."/>
            <person name="Lovley D."/>
            <person name="Woyke T."/>
        </authorList>
    </citation>
    <scope>NUCLEOTIDE SEQUENCE [LARGE SCALE GENOMIC DNA]</scope>
    <source>
        <strain evidence="4 5">2ac9</strain>
    </source>
</reference>
<evidence type="ECO:0000256" key="1">
    <source>
        <dbReference type="ARBA" id="ARBA00022553"/>
    </source>
</evidence>
<dbReference type="STRING" id="879212.DespoDRAFT_01914"/>
<keyword evidence="5" id="KW-1185">Reference proteome</keyword>
<dbReference type="SUPFAM" id="SSF52172">
    <property type="entry name" value="CheY-like"/>
    <property type="match status" value="1"/>
</dbReference>
<protein>
    <submittedName>
        <fullName evidence="4">Response regulator with CheY-like receiver, AAA-type ATPase, and DNA-binding domains</fullName>
    </submittedName>
</protein>
<evidence type="ECO:0000259" key="3">
    <source>
        <dbReference type="PROSITE" id="PS50110"/>
    </source>
</evidence>
<dbReference type="PANTHER" id="PTHR44591">
    <property type="entry name" value="STRESS RESPONSE REGULATOR PROTEIN 1"/>
    <property type="match status" value="1"/>
</dbReference>
<dbReference type="OrthoDB" id="9786548at2"/>
<keyword evidence="1 2" id="KW-0597">Phosphoprotein</keyword>
<dbReference type="EMBL" id="CM001488">
    <property type="protein sequence ID" value="EIM63820.1"/>
    <property type="molecule type" value="Genomic_DNA"/>
</dbReference>
<evidence type="ECO:0000256" key="2">
    <source>
        <dbReference type="PROSITE-ProRule" id="PRU00169"/>
    </source>
</evidence>
<dbReference type="Gene3D" id="3.40.50.2300">
    <property type="match status" value="1"/>
</dbReference>
<gene>
    <name evidence="4" type="ORF">DespoDRAFT_01914</name>
</gene>
<dbReference type="Pfam" id="PF00072">
    <property type="entry name" value="Response_reg"/>
    <property type="match status" value="1"/>
</dbReference>
<accession>I5B2V7</accession>
<dbReference type="InterPro" id="IPR001789">
    <property type="entry name" value="Sig_transdc_resp-reg_receiver"/>
</dbReference>
<dbReference type="PANTHER" id="PTHR44591:SF25">
    <property type="entry name" value="CHEMOTAXIS TWO-COMPONENT RESPONSE REGULATOR"/>
    <property type="match status" value="1"/>
</dbReference>
<evidence type="ECO:0000313" key="4">
    <source>
        <dbReference type="EMBL" id="EIM63820.1"/>
    </source>
</evidence>
<dbReference type="PROSITE" id="PS50110">
    <property type="entry name" value="RESPONSE_REGULATORY"/>
    <property type="match status" value="1"/>
</dbReference>
<evidence type="ECO:0000313" key="5">
    <source>
        <dbReference type="Proteomes" id="UP000005778"/>
    </source>
</evidence>
<sequence>MSYSILIVDDSMPMRTVLKRSLAAAGYGGSRILEASNGKEALTVLKGEWVDLIMTDYNMPEMNGLSFLKTVKTEALFKEIPVIVISTEGNDSKIKEFIDTGAAGYITKPFTPEALRDLIVSIIGEADYEESIDDSDNEFDF</sequence>
<dbReference type="GO" id="GO:0000160">
    <property type="term" value="P:phosphorelay signal transduction system"/>
    <property type="evidence" value="ECO:0007669"/>
    <property type="project" value="InterPro"/>
</dbReference>
<dbReference type="Proteomes" id="UP000005778">
    <property type="component" value="Chromosome"/>
</dbReference>
<feature type="modified residue" description="4-aspartylphosphate" evidence="2">
    <location>
        <position position="56"/>
    </location>
</feature>
<reference evidence="4 5" key="1">
    <citation type="submission" date="2011-09" db="EMBL/GenBank/DDBJ databases">
        <authorList>
            <consortium name="US DOE Joint Genome Institute (JGI-PGF)"/>
            <person name="Lucas S."/>
            <person name="Han J."/>
            <person name="Lapidus A."/>
            <person name="Cheng J.-F."/>
            <person name="Goodwin L."/>
            <person name="Pitluck S."/>
            <person name="Peters L."/>
            <person name="Land M.L."/>
            <person name="Hauser L."/>
            <person name="Orellana R."/>
            <person name="Lovley D."/>
            <person name="Woyke T.J."/>
        </authorList>
    </citation>
    <scope>NUCLEOTIDE SEQUENCE [LARGE SCALE GENOMIC DNA]</scope>
    <source>
        <strain evidence="4 5">2ac9</strain>
    </source>
</reference>
<feature type="domain" description="Response regulatory" evidence="3">
    <location>
        <begin position="4"/>
        <end position="123"/>
    </location>
</feature>
<keyword evidence="4" id="KW-0238">DNA-binding</keyword>
<dbReference type="RefSeq" id="WP_004073140.1">
    <property type="nucleotide sequence ID" value="NZ_CM001488.1"/>
</dbReference>
<dbReference type="AlphaFoldDB" id="I5B2V7"/>
<dbReference type="eggNOG" id="COG2204">
    <property type="taxonomic scope" value="Bacteria"/>
</dbReference>
<dbReference type="HOGENOM" id="CLU_000445_69_12_7"/>
<organism evidence="4 5">
    <name type="scientific">Desulfobacter postgatei 2ac9</name>
    <dbReference type="NCBI Taxonomy" id="879212"/>
    <lineage>
        <taxon>Bacteria</taxon>
        <taxon>Pseudomonadati</taxon>
        <taxon>Thermodesulfobacteriota</taxon>
        <taxon>Desulfobacteria</taxon>
        <taxon>Desulfobacterales</taxon>
        <taxon>Desulfobacteraceae</taxon>
        <taxon>Desulfobacter</taxon>
    </lineage>
</organism>